<dbReference type="Pfam" id="PF06455">
    <property type="entry name" value="NADH5_C"/>
    <property type="match status" value="1"/>
</dbReference>
<keyword evidence="15 17" id="KW-0472">Membrane</keyword>
<feature type="transmembrane region" description="Helical" evidence="17">
    <location>
        <begin position="332"/>
        <end position="356"/>
    </location>
</feature>
<keyword evidence="5 17" id="KW-0813">Transport</keyword>
<feature type="transmembrane region" description="Helical" evidence="17">
    <location>
        <begin position="242"/>
        <end position="264"/>
    </location>
</feature>
<comment type="similarity">
    <text evidence="17">Belongs to the complex I subunit 5 family.</text>
</comment>
<feature type="transmembrane region" description="Helical" evidence="17">
    <location>
        <begin position="12"/>
        <end position="36"/>
    </location>
</feature>
<evidence type="ECO:0000256" key="14">
    <source>
        <dbReference type="ARBA" id="ARBA00023128"/>
    </source>
</evidence>
<evidence type="ECO:0000313" key="21">
    <source>
        <dbReference type="EMBL" id="AYN50368.1"/>
    </source>
</evidence>
<comment type="function">
    <text evidence="1">Core subunit of the mitochondrial membrane respiratory chain NADH dehydrogenase (Complex I) that is believed to belong to the minimal assembly required for catalysis. Complex I functions in the transfer of electrons from NADH to the respiratory chain. The immediate electron acceptor for the enzyme is believed to be ubiquinone.</text>
</comment>
<dbReference type="GO" id="GO:0042773">
    <property type="term" value="P:ATP synthesis coupled electron transport"/>
    <property type="evidence" value="ECO:0007669"/>
    <property type="project" value="InterPro"/>
</dbReference>
<feature type="domain" description="NADH dehydrogenase subunit 5 C-terminal" evidence="20">
    <location>
        <begin position="392"/>
        <end position="572"/>
    </location>
</feature>
<evidence type="ECO:0000256" key="15">
    <source>
        <dbReference type="ARBA" id="ARBA00023136"/>
    </source>
</evidence>
<evidence type="ECO:0000256" key="17">
    <source>
        <dbReference type="RuleBase" id="RU003404"/>
    </source>
</evidence>
<keyword evidence="9" id="KW-1278">Translocase</keyword>
<evidence type="ECO:0000256" key="16">
    <source>
        <dbReference type="ARBA" id="ARBA00049551"/>
    </source>
</evidence>
<feature type="transmembrane region" description="Helical" evidence="17">
    <location>
        <begin position="183"/>
        <end position="205"/>
    </location>
</feature>
<reference evidence="21" key="2">
    <citation type="submission" date="2018-06" db="EMBL/GenBank/DDBJ databases">
        <authorList>
            <person name="James G."/>
        </authorList>
    </citation>
    <scope>NUCLEOTIDE SEQUENCE</scope>
</reference>
<feature type="transmembrane region" description="Helical" evidence="17">
    <location>
        <begin position="151"/>
        <end position="171"/>
    </location>
</feature>
<feature type="transmembrane region" description="Helical" evidence="17">
    <location>
        <begin position="492"/>
        <end position="511"/>
    </location>
</feature>
<feature type="transmembrane region" description="Helical" evidence="17">
    <location>
        <begin position="453"/>
        <end position="471"/>
    </location>
</feature>
<evidence type="ECO:0000256" key="13">
    <source>
        <dbReference type="ARBA" id="ARBA00023075"/>
    </source>
</evidence>
<evidence type="ECO:0000256" key="3">
    <source>
        <dbReference type="ARBA" id="ARBA00012944"/>
    </source>
</evidence>
<dbReference type="GO" id="GO:0008137">
    <property type="term" value="F:NADH dehydrogenase (ubiquinone) activity"/>
    <property type="evidence" value="ECO:0007669"/>
    <property type="project" value="UniProtKB-EC"/>
</dbReference>
<keyword evidence="14 17" id="KW-0496">Mitochondrion</keyword>
<keyword evidence="8" id="KW-0999">Mitochondrion inner membrane</keyword>
<dbReference type="EMBL" id="MH473530">
    <property type="protein sequence ID" value="AYN50368.1"/>
    <property type="molecule type" value="Genomic_DNA"/>
</dbReference>
<dbReference type="PRINTS" id="PR01434">
    <property type="entry name" value="NADHDHGNASE5"/>
</dbReference>
<keyword evidence="10" id="KW-0249">Electron transport</keyword>
<dbReference type="GO" id="GO:0015990">
    <property type="term" value="P:electron transport coupled proton transport"/>
    <property type="evidence" value="ECO:0007669"/>
    <property type="project" value="TreeGrafter"/>
</dbReference>
<feature type="transmembrane region" description="Helical" evidence="17">
    <location>
        <begin position="555"/>
        <end position="573"/>
    </location>
</feature>
<organism evidence="21">
    <name type="scientific">Litostylus pudens</name>
    <dbReference type="NCBI Taxonomy" id="2480748"/>
    <lineage>
        <taxon>Eukaryota</taxon>
        <taxon>Metazoa</taxon>
        <taxon>Ecdysozoa</taxon>
        <taxon>Arthropoda</taxon>
        <taxon>Hexapoda</taxon>
        <taxon>Insecta</taxon>
        <taxon>Pterygota</taxon>
        <taxon>Neoptera</taxon>
        <taxon>Endopterygota</taxon>
        <taxon>Coleoptera</taxon>
        <taxon>Polyphaga</taxon>
        <taxon>Cucujiformia</taxon>
        <taxon>Curculionidae</taxon>
        <taxon>Entiminae</taxon>
        <taxon>Naupactini</taxon>
        <taxon>Litostylus</taxon>
    </lineage>
</organism>
<dbReference type="InterPro" id="IPR001750">
    <property type="entry name" value="ND/Mrp_TM"/>
</dbReference>
<comment type="function">
    <text evidence="17">Core subunit of the mitochondrial membrane respiratory chain NADH dehydrogenase (Complex I) which catalyzes electron transfer from NADH through the respiratory chain, using ubiquinone as an electron acceptor. Essential for the catalytic activity and assembly of complex I.</text>
</comment>
<sequence>MSLSLCKIYFFFFLFLSLNLFFLGMYFLILDLTVFIEFNILSLNSVSILMTILLDWMSLLFMSFVLFISSMVINYSEDYMHGDKYLNRFILLVVMFVLSMVFLIISPNLISILLGWDGLGLVSYALVIYYQNVKSNNAGMLTALSNRVGDAALLISIAWMLNYGSWNYIFYTNFMFEDKIMSLISMFVVLAAITKSAQIPFSSWLPAAMAAPTPVSSLVHSSTLVTAGVYLLIRFNSAFSPFVMNILLYISLMTMFMAGLGANFEFDLKKIIALSTLSQLGLMISILALGSYELAFFHLLTHALFKALLFMCAGMIIHNLGNCQDIRYMGGLINFMPLTCMLFNICNLSLCGLPFLSGFYSKDLVVESMSMGYLNLFVYIIYYISIGLTACYSFRLTYYTLVGEFNLLSLNNLNENSKIMLSSMSGLIFFVVVMGSILMWIMFPTPYFICLPFSMKLMALWMIMIGIFFGYECSKFKMSYSSYSLKLIDISNFLAFMWNLPFLSTFGVNYLPLKLGKIYLKSFDQGWMEYYGGQNLFKSLSEMSKMTQFLSKNHFKISLLLILIWALLVGLMLI</sequence>
<keyword evidence="11 17" id="KW-1133">Transmembrane helix</keyword>
<dbReference type="GO" id="GO:0005743">
    <property type="term" value="C:mitochondrial inner membrane"/>
    <property type="evidence" value="ECO:0007669"/>
    <property type="project" value="UniProtKB-SubCell"/>
</dbReference>
<dbReference type="InterPro" id="IPR003945">
    <property type="entry name" value="NU5C-like"/>
</dbReference>
<feature type="transmembrane region" description="Helical" evidence="17">
    <location>
        <begin position="85"/>
        <end position="105"/>
    </location>
</feature>
<feature type="transmembrane region" description="Helical" evidence="17">
    <location>
        <begin position="217"/>
        <end position="236"/>
    </location>
</feature>
<evidence type="ECO:0000259" key="20">
    <source>
        <dbReference type="Pfam" id="PF06455"/>
    </source>
</evidence>
<gene>
    <name evidence="21" type="primary">nad5</name>
</gene>
<evidence type="ECO:0000256" key="6">
    <source>
        <dbReference type="ARBA" id="ARBA00022660"/>
    </source>
</evidence>
<geneLocation type="mitochondrion" evidence="21"/>
<evidence type="ECO:0000256" key="2">
    <source>
        <dbReference type="ARBA" id="ARBA00004448"/>
    </source>
</evidence>
<evidence type="ECO:0000256" key="1">
    <source>
        <dbReference type="ARBA" id="ARBA00003257"/>
    </source>
</evidence>
<dbReference type="Pfam" id="PF00361">
    <property type="entry name" value="Proton_antipo_M"/>
    <property type="match status" value="1"/>
</dbReference>
<feature type="domain" description="NADH-Ubiquinone oxidoreductase (complex I) chain 5 N-terminal" evidence="19">
    <location>
        <begin position="42"/>
        <end position="89"/>
    </location>
</feature>
<evidence type="ECO:0000256" key="8">
    <source>
        <dbReference type="ARBA" id="ARBA00022792"/>
    </source>
</evidence>
<dbReference type="InterPro" id="IPR010934">
    <property type="entry name" value="NADH_DH_su5_C"/>
</dbReference>
<evidence type="ECO:0000256" key="11">
    <source>
        <dbReference type="ARBA" id="ARBA00022989"/>
    </source>
</evidence>
<protein>
    <recommendedName>
        <fullName evidence="4 17">NADH-ubiquinone oxidoreductase chain 5</fullName>
        <ecNumber evidence="3 17">7.1.1.2</ecNumber>
    </recommendedName>
</protein>
<feature type="transmembrane region" description="Helical" evidence="17">
    <location>
        <begin position="296"/>
        <end position="320"/>
    </location>
</feature>
<dbReference type="PANTHER" id="PTHR42829">
    <property type="entry name" value="NADH-UBIQUINONE OXIDOREDUCTASE CHAIN 5"/>
    <property type="match status" value="1"/>
</dbReference>
<keyword evidence="7 17" id="KW-0812">Transmembrane</keyword>
<evidence type="ECO:0000256" key="12">
    <source>
        <dbReference type="ARBA" id="ARBA00023027"/>
    </source>
</evidence>
<comment type="subcellular location">
    <subcellularLocation>
        <location evidence="2">Mitochondrion inner membrane</location>
        <topology evidence="2">Multi-pass membrane protein</topology>
    </subcellularLocation>
</comment>
<name>A0A3G2JZA0_9CUCU</name>
<keyword evidence="12 17" id="KW-0520">NAD</keyword>
<evidence type="ECO:0000256" key="4">
    <source>
        <dbReference type="ARBA" id="ARBA00021096"/>
    </source>
</evidence>
<feature type="domain" description="NADH:quinone oxidoreductase/Mrp antiporter transmembrane" evidence="18">
    <location>
        <begin position="106"/>
        <end position="380"/>
    </location>
</feature>
<accession>A0A3G2JZA0</accession>
<feature type="transmembrane region" description="Helical" evidence="17">
    <location>
        <begin position="48"/>
        <end position="73"/>
    </location>
</feature>
<keyword evidence="6" id="KW-0679">Respiratory chain</keyword>
<feature type="transmembrane region" description="Helical" evidence="17">
    <location>
        <begin position="419"/>
        <end position="441"/>
    </location>
</feature>
<proteinExistence type="inferred from homology"/>
<dbReference type="GO" id="GO:0003954">
    <property type="term" value="F:NADH dehydrogenase activity"/>
    <property type="evidence" value="ECO:0007669"/>
    <property type="project" value="TreeGrafter"/>
</dbReference>
<feature type="transmembrane region" description="Helical" evidence="17">
    <location>
        <begin position="376"/>
        <end position="398"/>
    </location>
</feature>
<evidence type="ECO:0000256" key="7">
    <source>
        <dbReference type="ARBA" id="ARBA00022692"/>
    </source>
</evidence>
<dbReference type="AlphaFoldDB" id="A0A3G2JZA0"/>
<keyword evidence="13 17" id="KW-0830">Ubiquinone</keyword>
<feature type="transmembrane region" description="Helical" evidence="17">
    <location>
        <begin position="271"/>
        <end position="290"/>
    </location>
</feature>
<comment type="catalytic activity">
    <reaction evidence="16 17">
        <text>a ubiquinone + NADH + 5 H(+)(in) = a ubiquinol + NAD(+) + 4 H(+)(out)</text>
        <dbReference type="Rhea" id="RHEA:29091"/>
        <dbReference type="Rhea" id="RHEA-COMP:9565"/>
        <dbReference type="Rhea" id="RHEA-COMP:9566"/>
        <dbReference type="ChEBI" id="CHEBI:15378"/>
        <dbReference type="ChEBI" id="CHEBI:16389"/>
        <dbReference type="ChEBI" id="CHEBI:17976"/>
        <dbReference type="ChEBI" id="CHEBI:57540"/>
        <dbReference type="ChEBI" id="CHEBI:57945"/>
        <dbReference type="EC" id="7.1.1.2"/>
    </reaction>
</comment>
<evidence type="ECO:0000259" key="19">
    <source>
        <dbReference type="Pfam" id="PF00662"/>
    </source>
</evidence>
<dbReference type="EC" id="7.1.1.2" evidence="3 17"/>
<dbReference type="InterPro" id="IPR001516">
    <property type="entry name" value="Proton_antipo_N"/>
</dbReference>
<evidence type="ECO:0000256" key="5">
    <source>
        <dbReference type="ARBA" id="ARBA00022448"/>
    </source>
</evidence>
<reference evidence="21" key="1">
    <citation type="journal article" date="2014" name="Mol. Biol. Evol.">
        <title>Bulk de novo mitogenome assembly from pooled total DNA elucidates the phylogeny of weevils (Coleoptera: Curculionoidea).</title>
        <authorList>
            <person name="Gillett C.P."/>
            <person name="Crampton-Platt A."/>
            <person name="Timmermans M.J."/>
            <person name="Jordal B.H."/>
            <person name="Emerson B.C."/>
            <person name="Vogler A.P."/>
        </authorList>
    </citation>
    <scope>NUCLEOTIDE SEQUENCE</scope>
</reference>
<dbReference type="Pfam" id="PF00662">
    <property type="entry name" value="Proton_antipo_N"/>
    <property type="match status" value="1"/>
</dbReference>
<evidence type="ECO:0000256" key="10">
    <source>
        <dbReference type="ARBA" id="ARBA00022982"/>
    </source>
</evidence>
<evidence type="ECO:0000256" key="9">
    <source>
        <dbReference type="ARBA" id="ARBA00022967"/>
    </source>
</evidence>
<dbReference type="PANTHER" id="PTHR42829:SF2">
    <property type="entry name" value="NADH-UBIQUINONE OXIDOREDUCTASE CHAIN 5"/>
    <property type="match status" value="1"/>
</dbReference>
<evidence type="ECO:0000259" key="18">
    <source>
        <dbReference type="Pfam" id="PF00361"/>
    </source>
</evidence>